<evidence type="ECO:0008006" key="9">
    <source>
        <dbReference type="Google" id="ProtNLM"/>
    </source>
</evidence>
<keyword evidence="8" id="KW-1185">Reference proteome</keyword>
<dbReference type="InterPro" id="IPR052786">
    <property type="entry name" value="Spore_wall_assembly"/>
</dbReference>
<evidence type="ECO:0000256" key="1">
    <source>
        <dbReference type="ARBA" id="ARBA00004141"/>
    </source>
</evidence>
<dbReference type="AlphaFoldDB" id="A0A8H4VMI9"/>
<organism evidence="7 8">
    <name type="scientific">Agrocybe pediades</name>
    <dbReference type="NCBI Taxonomy" id="84607"/>
    <lineage>
        <taxon>Eukaryota</taxon>
        <taxon>Fungi</taxon>
        <taxon>Dikarya</taxon>
        <taxon>Basidiomycota</taxon>
        <taxon>Agaricomycotina</taxon>
        <taxon>Agaricomycetes</taxon>
        <taxon>Agaricomycetidae</taxon>
        <taxon>Agaricales</taxon>
        <taxon>Agaricineae</taxon>
        <taxon>Strophariaceae</taxon>
        <taxon>Agrocybe</taxon>
    </lineage>
</organism>
<dbReference type="InterPro" id="IPR059112">
    <property type="entry name" value="CysZ/EI24"/>
</dbReference>
<keyword evidence="2 6" id="KW-0812">Transmembrane</keyword>
<keyword evidence="3 6" id="KW-1133">Transmembrane helix</keyword>
<evidence type="ECO:0000313" key="7">
    <source>
        <dbReference type="EMBL" id="KAF4615072.1"/>
    </source>
</evidence>
<feature type="transmembrane region" description="Helical" evidence="6">
    <location>
        <begin position="51"/>
        <end position="73"/>
    </location>
</feature>
<accession>A0A8H4VMI9</accession>
<feature type="transmembrane region" description="Helical" evidence="6">
    <location>
        <begin position="22"/>
        <end position="39"/>
    </location>
</feature>
<evidence type="ECO:0000256" key="4">
    <source>
        <dbReference type="ARBA" id="ARBA00023136"/>
    </source>
</evidence>
<evidence type="ECO:0000256" key="6">
    <source>
        <dbReference type="SAM" id="Phobius"/>
    </source>
</evidence>
<evidence type="ECO:0000313" key="8">
    <source>
        <dbReference type="Proteomes" id="UP000521872"/>
    </source>
</evidence>
<feature type="region of interest" description="Disordered" evidence="5">
    <location>
        <begin position="264"/>
        <end position="297"/>
    </location>
</feature>
<name>A0A8H4VMI9_9AGAR</name>
<feature type="transmembrane region" description="Helical" evidence="6">
    <location>
        <begin position="85"/>
        <end position="110"/>
    </location>
</feature>
<dbReference type="Pfam" id="PF07264">
    <property type="entry name" value="EI24"/>
    <property type="match status" value="1"/>
</dbReference>
<comment type="subcellular location">
    <subcellularLocation>
        <location evidence="1">Membrane</location>
        <topology evidence="1">Multi-pass membrane protein</topology>
    </subcellularLocation>
</comment>
<keyword evidence="4 6" id="KW-0472">Membrane</keyword>
<dbReference type="EMBL" id="JAACJL010000044">
    <property type="protein sequence ID" value="KAF4615072.1"/>
    <property type="molecule type" value="Genomic_DNA"/>
</dbReference>
<comment type="caution">
    <text evidence="7">The sequence shown here is derived from an EMBL/GenBank/DDBJ whole genome shotgun (WGS) entry which is preliminary data.</text>
</comment>
<protein>
    <recommendedName>
        <fullName evidence="9">Outer spore wall protein RRT8</fullName>
    </recommendedName>
</protein>
<feature type="compositionally biased region" description="Basic and acidic residues" evidence="5">
    <location>
        <begin position="264"/>
        <end position="273"/>
    </location>
</feature>
<dbReference type="OrthoDB" id="2107885at2759"/>
<dbReference type="Proteomes" id="UP000521872">
    <property type="component" value="Unassembled WGS sequence"/>
</dbReference>
<gene>
    <name evidence="7" type="ORF">D9613_002851</name>
</gene>
<reference evidence="7 8" key="1">
    <citation type="submission" date="2019-12" db="EMBL/GenBank/DDBJ databases">
        <authorList>
            <person name="Floudas D."/>
            <person name="Bentzer J."/>
            <person name="Ahren D."/>
            <person name="Johansson T."/>
            <person name="Persson P."/>
            <person name="Tunlid A."/>
        </authorList>
    </citation>
    <scope>NUCLEOTIDE SEQUENCE [LARGE SCALE GENOMIC DNA]</scope>
    <source>
        <strain evidence="7 8">CBS 102.39</strain>
    </source>
</reference>
<dbReference type="PANTHER" id="PTHR34292:SF2">
    <property type="entry name" value="OUTER SPORE WALL PROTEIN LDS1"/>
    <property type="match status" value="1"/>
</dbReference>
<evidence type="ECO:0000256" key="3">
    <source>
        <dbReference type="ARBA" id="ARBA00022989"/>
    </source>
</evidence>
<dbReference type="PANTHER" id="PTHR34292">
    <property type="entry name" value="OUTER SPORE WALL PROTEIN LDS1"/>
    <property type="match status" value="1"/>
</dbReference>
<proteinExistence type="predicted"/>
<evidence type="ECO:0000256" key="2">
    <source>
        <dbReference type="ARBA" id="ARBA00022692"/>
    </source>
</evidence>
<sequence>MDSLKSTLSNHILEAASLSRDAALSNAWSYPILGITYLISHPSLYKSVAPVLFKAVATSVGITAALFFFTYLPQVAFCALFSGPFAFLTAALMVFGEAYAIVSVVSKAFFLNAAQDRIFDAVLLQQGNQALVERGREVRSNSSGFKVLGKSITKPLNRMSKDGILRYIISLPLNSIPGVGTALFLLFNGVKAGPGFHARYFQLKNYDKTTRQSFVEARRGAYTAFGAVAVGLNLVPIVGLLFNITSTIGAALWANKLEKTQASESSSGRKVDHVGQSAKDVPVRDEVEVQMSSGSIN</sequence>
<feature type="transmembrane region" description="Helical" evidence="6">
    <location>
        <begin position="164"/>
        <end position="187"/>
    </location>
</feature>
<evidence type="ECO:0000256" key="5">
    <source>
        <dbReference type="SAM" id="MobiDB-lite"/>
    </source>
</evidence>
<feature type="transmembrane region" description="Helical" evidence="6">
    <location>
        <begin position="221"/>
        <end position="254"/>
    </location>
</feature>